<protein>
    <recommendedName>
        <fullName evidence="3">Bacterial Ig-like domain-containing protein</fullName>
    </recommendedName>
</protein>
<organism evidence="1 2">
    <name type="scientific">Nocardioides nanhaiensis</name>
    <dbReference type="NCBI Taxonomy" id="1476871"/>
    <lineage>
        <taxon>Bacteria</taxon>
        <taxon>Bacillati</taxon>
        <taxon>Actinomycetota</taxon>
        <taxon>Actinomycetes</taxon>
        <taxon>Propionibacteriales</taxon>
        <taxon>Nocardioidaceae</taxon>
        <taxon>Nocardioides</taxon>
    </lineage>
</organism>
<evidence type="ECO:0008006" key="3">
    <source>
        <dbReference type="Google" id="ProtNLM"/>
    </source>
</evidence>
<gene>
    <name evidence="1" type="ORF">GCM10023226_32830</name>
</gene>
<sequence length="404" mass="41889">MSGRSGPSAVAVGAVGIVLALVVAALPAQARSGARATPPDQPWSGYLIDTGARASDTFIGARRLQGRADQVVYRIDPAADVRPGGFGPFRRLARLGGGGQRASATPQATARAAWVVGKYGDFRYAVQNAAVDAALLHLLVGGRYRLTGAAGQERIRDTGFGPEVRRFAQMMVADSAREAGPYRLSGSQSARAAVGQAVPVRLALGVARSGRGVAELPLQVRSPGGGWRTLGTTDDAGRLAGGVPGLAAGPHQVQVRAVRVPDTRVRVASPDRSGGSRVVLAGRKTSLVARVGLAVQARPRVGMRTPNVRRGAATRPVLGLVAGYGTAPRRAKATLHGPFPTARAASCGRLGGRTLRATVSENGTTTLASVTLLRAGYYTWRASLSGNRYNLPATACTGAFRVRR</sequence>
<name>A0ABP8WMF7_9ACTN</name>
<proteinExistence type="predicted"/>
<keyword evidence="2" id="KW-1185">Reference proteome</keyword>
<accession>A0ABP8WMF7</accession>
<evidence type="ECO:0000313" key="2">
    <source>
        <dbReference type="Proteomes" id="UP001500621"/>
    </source>
</evidence>
<comment type="caution">
    <text evidence="1">The sequence shown here is derived from an EMBL/GenBank/DDBJ whole genome shotgun (WGS) entry which is preliminary data.</text>
</comment>
<dbReference type="Proteomes" id="UP001500621">
    <property type="component" value="Unassembled WGS sequence"/>
</dbReference>
<reference evidence="2" key="1">
    <citation type="journal article" date="2019" name="Int. J. Syst. Evol. Microbiol.">
        <title>The Global Catalogue of Microorganisms (GCM) 10K type strain sequencing project: providing services to taxonomists for standard genome sequencing and annotation.</title>
        <authorList>
            <consortium name="The Broad Institute Genomics Platform"/>
            <consortium name="The Broad Institute Genome Sequencing Center for Infectious Disease"/>
            <person name="Wu L."/>
            <person name="Ma J."/>
        </authorList>
    </citation>
    <scope>NUCLEOTIDE SEQUENCE [LARGE SCALE GENOMIC DNA]</scope>
    <source>
        <strain evidence="2">JCM 18127</strain>
    </source>
</reference>
<dbReference type="EMBL" id="BAABIM010000003">
    <property type="protein sequence ID" value="GAA4692304.1"/>
    <property type="molecule type" value="Genomic_DNA"/>
</dbReference>
<evidence type="ECO:0000313" key="1">
    <source>
        <dbReference type="EMBL" id="GAA4692304.1"/>
    </source>
</evidence>
<dbReference type="RefSeq" id="WP_345267812.1">
    <property type="nucleotide sequence ID" value="NZ_BAABIM010000003.1"/>
</dbReference>